<evidence type="ECO:0000256" key="4">
    <source>
        <dbReference type="RuleBase" id="RU003919"/>
    </source>
</evidence>
<dbReference type="NCBIfam" id="TIGR00952">
    <property type="entry name" value="S15_bact"/>
    <property type="match status" value="1"/>
</dbReference>
<dbReference type="InterPro" id="IPR009068">
    <property type="entry name" value="uS15_NS1_RNA-bd_sf"/>
</dbReference>
<dbReference type="HAMAP" id="MF_01343_B">
    <property type="entry name" value="Ribosomal_uS15_B"/>
    <property type="match status" value="1"/>
</dbReference>
<evidence type="ECO:0000256" key="3">
    <source>
        <dbReference type="HAMAP-Rule" id="MF_01343"/>
    </source>
</evidence>
<name>A0ABQ5X911_9GAMM</name>
<evidence type="ECO:0000313" key="6">
    <source>
        <dbReference type="EMBL" id="GLQ87030.1"/>
    </source>
</evidence>
<keyword evidence="3 5" id="KW-0694">RNA-binding</keyword>
<sequence>MVLLQSTGPRYNNPLDSDFSLNLSELAQRHRAVTLRKFRTRFFKEDIMSLTAEQSGKIIADFGRAPNDTGSTEVQVALLSARIEHLTDHFKTHKQDHHSRRGLLKLVNQRKRLLGYLKDRDLARYQSLIERLGLRR</sequence>
<organism evidence="6 7">
    <name type="scientific">Dyella flagellata</name>
    <dbReference type="NCBI Taxonomy" id="1867833"/>
    <lineage>
        <taxon>Bacteria</taxon>
        <taxon>Pseudomonadati</taxon>
        <taxon>Pseudomonadota</taxon>
        <taxon>Gammaproteobacteria</taxon>
        <taxon>Lysobacterales</taxon>
        <taxon>Rhodanobacteraceae</taxon>
        <taxon>Dyella</taxon>
    </lineage>
</organism>
<dbReference type="Gene3D" id="6.10.250.3130">
    <property type="match status" value="1"/>
</dbReference>
<dbReference type="Gene3D" id="1.10.287.10">
    <property type="entry name" value="S15/NS1, RNA-binding"/>
    <property type="match status" value="1"/>
</dbReference>
<dbReference type="CDD" id="cd00353">
    <property type="entry name" value="Ribosomal_S15p_S13e"/>
    <property type="match status" value="1"/>
</dbReference>
<dbReference type="EMBL" id="BSOA01000003">
    <property type="protein sequence ID" value="GLQ87030.1"/>
    <property type="molecule type" value="Genomic_DNA"/>
</dbReference>
<dbReference type="PANTHER" id="PTHR23321:SF26">
    <property type="entry name" value="SMALL RIBOSOMAL SUBUNIT PROTEIN US15M"/>
    <property type="match status" value="1"/>
</dbReference>
<comment type="function">
    <text evidence="3">Forms an intersubunit bridge (bridge B4) with the 23S rRNA of the 50S subunit in the ribosome.</text>
</comment>
<gene>
    <name evidence="3" type="primary">rpsO</name>
    <name evidence="6" type="ORF">GCM10007898_05960</name>
</gene>
<comment type="similarity">
    <text evidence="3 4">Belongs to the universal ribosomal protein uS15 family.</text>
</comment>
<comment type="caution">
    <text evidence="6">The sequence shown here is derived from an EMBL/GenBank/DDBJ whole genome shotgun (WGS) entry which is preliminary data.</text>
</comment>
<keyword evidence="2 3" id="KW-0687">Ribonucleoprotein</keyword>
<dbReference type="PANTHER" id="PTHR23321">
    <property type="entry name" value="RIBOSOMAL PROTEIN S15, BACTERIAL AND ORGANELLAR"/>
    <property type="match status" value="1"/>
</dbReference>
<accession>A0ABQ5X911</accession>
<protein>
    <recommendedName>
        <fullName evidence="3">Small ribosomal subunit protein uS15</fullName>
    </recommendedName>
</protein>
<dbReference type="InterPro" id="IPR000589">
    <property type="entry name" value="Ribosomal_uS15"/>
</dbReference>
<proteinExistence type="inferred from homology"/>
<evidence type="ECO:0000256" key="2">
    <source>
        <dbReference type="ARBA" id="ARBA00023274"/>
    </source>
</evidence>
<dbReference type="InterPro" id="IPR005290">
    <property type="entry name" value="Ribosomal_uS15_bac-type"/>
</dbReference>
<comment type="function">
    <text evidence="3 5">One of the primary rRNA binding proteins, it binds directly to 16S rRNA where it helps nucleate assembly of the platform of the 30S subunit by binding and bridging several RNA helices of the 16S rRNA.</text>
</comment>
<evidence type="ECO:0000313" key="7">
    <source>
        <dbReference type="Proteomes" id="UP001156627"/>
    </source>
</evidence>
<dbReference type="SMART" id="SM01387">
    <property type="entry name" value="Ribosomal_S15"/>
    <property type="match status" value="1"/>
</dbReference>
<comment type="subunit">
    <text evidence="3">Part of the 30S ribosomal subunit. Forms a bridge to the 50S subunit in the 70S ribosome, contacting the 23S rRNA.</text>
</comment>
<evidence type="ECO:0000256" key="1">
    <source>
        <dbReference type="ARBA" id="ARBA00022980"/>
    </source>
</evidence>
<keyword evidence="1 3" id="KW-0689">Ribosomal protein</keyword>
<reference evidence="7" key="1">
    <citation type="journal article" date="2019" name="Int. J. Syst. Evol. Microbiol.">
        <title>The Global Catalogue of Microorganisms (GCM) 10K type strain sequencing project: providing services to taxonomists for standard genome sequencing and annotation.</title>
        <authorList>
            <consortium name="The Broad Institute Genomics Platform"/>
            <consortium name="The Broad Institute Genome Sequencing Center for Infectious Disease"/>
            <person name="Wu L."/>
            <person name="Ma J."/>
        </authorList>
    </citation>
    <scope>NUCLEOTIDE SEQUENCE [LARGE SCALE GENOMIC DNA]</scope>
    <source>
        <strain evidence="7">NBRC 111981</strain>
    </source>
</reference>
<keyword evidence="3 5" id="KW-0699">rRNA-binding</keyword>
<dbReference type="Proteomes" id="UP001156627">
    <property type="component" value="Unassembled WGS sequence"/>
</dbReference>
<dbReference type="SUPFAM" id="SSF47060">
    <property type="entry name" value="S15/NS1 RNA-binding domain"/>
    <property type="match status" value="1"/>
</dbReference>
<keyword evidence="7" id="KW-1185">Reference proteome</keyword>
<evidence type="ECO:0000256" key="5">
    <source>
        <dbReference type="RuleBase" id="RU004524"/>
    </source>
</evidence>
<dbReference type="Pfam" id="PF00312">
    <property type="entry name" value="Ribosomal_S15"/>
    <property type="match status" value="1"/>
</dbReference>
<dbReference type="PROSITE" id="PS00362">
    <property type="entry name" value="RIBOSOMAL_S15"/>
    <property type="match status" value="1"/>
</dbReference>